<dbReference type="GO" id="GO:0016491">
    <property type="term" value="F:oxidoreductase activity"/>
    <property type="evidence" value="ECO:0007669"/>
    <property type="project" value="InterPro"/>
</dbReference>
<dbReference type="SUPFAM" id="SSF52218">
    <property type="entry name" value="Flavoproteins"/>
    <property type="match status" value="1"/>
</dbReference>
<sequence>MSEKATKAAESTETKPSILFIVGSLRKQSLNGQLAQVARTALGERATTSELAWADVPVFSQDIEFPAPEAVRRVRKAVADADALWIVSPEYNHGVPGGLKNLIDWLSRPVGPDEGAVIEGKVATVSSVAGSSCGRYAQAALLPTLDFLKLELAASPFTSVAFDREQFTTSTLAITEGLKADLAHQAAALLAKLDRA</sequence>
<dbReference type="InterPro" id="IPR005025">
    <property type="entry name" value="FMN_Rdtase-like_dom"/>
</dbReference>
<gene>
    <name evidence="2" type="ORF">E5986_01465</name>
</gene>
<dbReference type="EMBL" id="SSTJ01000001">
    <property type="protein sequence ID" value="THG38984.1"/>
    <property type="molecule type" value="Genomic_DNA"/>
</dbReference>
<dbReference type="GO" id="GO:0010181">
    <property type="term" value="F:FMN binding"/>
    <property type="evidence" value="ECO:0007669"/>
    <property type="project" value="TreeGrafter"/>
</dbReference>
<evidence type="ECO:0000259" key="1">
    <source>
        <dbReference type="Pfam" id="PF03358"/>
    </source>
</evidence>
<dbReference type="InterPro" id="IPR029039">
    <property type="entry name" value="Flavoprotein-like_sf"/>
</dbReference>
<proteinExistence type="predicted"/>
<accession>A0A4S4G798</accession>
<dbReference type="RefSeq" id="WP_136432691.1">
    <property type="nucleotide sequence ID" value="NZ_SSTJ01000001.1"/>
</dbReference>
<feature type="domain" description="NADPH-dependent FMN reductase-like" evidence="1">
    <location>
        <begin position="17"/>
        <end position="150"/>
    </location>
</feature>
<dbReference type="Proteomes" id="UP000308978">
    <property type="component" value="Unassembled WGS sequence"/>
</dbReference>
<dbReference type="GO" id="GO:0005829">
    <property type="term" value="C:cytosol"/>
    <property type="evidence" value="ECO:0007669"/>
    <property type="project" value="TreeGrafter"/>
</dbReference>
<dbReference type="InterPro" id="IPR050712">
    <property type="entry name" value="NAD(P)H-dep_reductase"/>
</dbReference>
<dbReference type="AlphaFoldDB" id="A0A4S4G798"/>
<dbReference type="Gene3D" id="3.40.50.360">
    <property type="match status" value="1"/>
</dbReference>
<dbReference type="Pfam" id="PF03358">
    <property type="entry name" value="FMN_red"/>
    <property type="match status" value="1"/>
</dbReference>
<evidence type="ECO:0000313" key="3">
    <source>
        <dbReference type="Proteomes" id="UP000308978"/>
    </source>
</evidence>
<protein>
    <submittedName>
        <fullName evidence="2">NAD(P)H-dependent oxidoreductase</fullName>
    </submittedName>
</protein>
<name>A0A4S4G798_9ACTN</name>
<dbReference type="PANTHER" id="PTHR30543">
    <property type="entry name" value="CHROMATE REDUCTASE"/>
    <property type="match status" value="1"/>
</dbReference>
<comment type="caution">
    <text evidence="2">The sequence shown here is derived from an EMBL/GenBank/DDBJ whole genome shotgun (WGS) entry which is preliminary data.</text>
</comment>
<evidence type="ECO:0000313" key="2">
    <source>
        <dbReference type="EMBL" id="THG38984.1"/>
    </source>
</evidence>
<organism evidence="2 3">
    <name type="scientific">Adlercreutzia caecimuris</name>
    <dbReference type="NCBI Taxonomy" id="671266"/>
    <lineage>
        <taxon>Bacteria</taxon>
        <taxon>Bacillati</taxon>
        <taxon>Actinomycetota</taxon>
        <taxon>Coriobacteriia</taxon>
        <taxon>Eggerthellales</taxon>
        <taxon>Eggerthellaceae</taxon>
        <taxon>Adlercreutzia</taxon>
    </lineage>
</organism>
<reference evidence="2 3" key="1">
    <citation type="submission" date="2019-04" db="EMBL/GenBank/DDBJ databases">
        <title>Microbes associate with the intestines of laboratory mice.</title>
        <authorList>
            <person name="Navarre W."/>
            <person name="Wong E."/>
            <person name="Huang K.C."/>
            <person name="Tropini C."/>
            <person name="Ng K."/>
            <person name="Yu B."/>
        </authorList>
    </citation>
    <scope>NUCLEOTIDE SEQUENCE [LARGE SCALE GENOMIC DNA]</scope>
    <source>
        <strain evidence="2 3">NM80_B27</strain>
    </source>
</reference>
<dbReference type="PANTHER" id="PTHR30543:SF21">
    <property type="entry name" value="NAD(P)H-DEPENDENT FMN REDUCTASE LOT6"/>
    <property type="match status" value="1"/>
</dbReference>